<feature type="transmembrane region" description="Helical" evidence="1">
    <location>
        <begin position="331"/>
        <end position="354"/>
    </location>
</feature>
<keyword evidence="1" id="KW-1133">Transmembrane helix</keyword>
<keyword evidence="1" id="KW-0812">Transmembrane</keyword>
<evidence type="ECO:0000256" key="1">
    <source>
        <dbReference type="SAM" id="Phobius"/>
    </source>
</evidence>
<dbReference type="RefSeq" id="XP_002506630.1">
    <property type="nucleotide sequence ID" value="XM_002506584.1"/>
</dbReference>
<name>C1EIM5_MICCC</name>
<protein>
    <submittedName>
        <fullName evidence="2">Uncharacterized protein</fullName>
    </submittedName>
</protein>
<dbReference type="InParanoid" id="C1EIM5"/>
<dbReference type="EMBL" id="CP001333">
    <property type="protein sequence ID" value="ACO67888.1"/>
    <property type="molecule type" value="Genomic_DNA"/>
</dbReference>
<reference evidence="2 3" key="1">
    <citation type="journal article" date="2009" name="Science">
        <title>Green evolution and dynamic adaptations revealed by genomes of the marine picoeukaryotes Micromonas.</title>
        <authorList>
            <person name="Worden A.Z."/>
            <person name="Lee J.H."/>
            <person name="Mock T."/>
            <person name="Rouze P."/>
            <person name="Simmons M.P."/>
            <person name="Aerts A.L."/>
            <person name="Allen A.E."/>
            <person name="Cuvelier M.L."/>
            <person name="Derelle E."/>
            <person name="Everett M.V."/>
            <person name="Foulon E."/>
            <person name="Grimwood J."/>
            <person name="Gundlach H."/>
            <person name="Henrissat B."/>
            <person name="Napoli C."/>
            <person name="McDonald S.M."/>
            <person name="Parker M.S."/>
            <person name="Rombauts S."/>
            <person name="Salamov A."/>
            <person name="Von Dassow P."/>
            <person name="Badger J.H."/>
            <person name="Coutinho P.M."/>
            <person name="Demir E."/>
            <person name="Dubchak I."/>
            <person name="Gentemann C."/>
            <person name="Eikrem W."/>
            <person name="Gready J.E."/>
            <person name="John U."/>
            <person name="Lanier W."/>
            <person name="Lindquist E.A."/>
            <person name="Lucas S."/>
            <person name="Mayer K.F."/>
            <person name="Moreau H."/>
            <person name="Not F."/>
            <person name="Otillar R."/>
            <person name="Panaud O."/>
            <person name="Pangilinan J."/>
            <person name="Paulsen I."/>
            <person name="Piegu B."/>
            <person name="Poliakov A."/>
            <person name="Robbens S."/>
            <person name="Schmutz J."/>
            <person name="Toulza E."/>
            <person name="Wyss T."/>
            <person name="Zelensky A."/>
            <person name="Zhou K."/>
            <person name="Armbrust E.V."/>
            <person name="Bhattacharya D."/>
            <person name="Goodenough U.W."/>
            <person name="Van de Peer Y."/>
            <person name="Grigoriev I.V."/>
        </authorList>
    </citation>
    <scope>NUCLEOTIDE SEQUENCE [LARGE SCALE GENOMIC DNA]</scope>
    <source>
        <strain evidence="3">RCC299 / NOUM17</strain>
    </source>
</reference>
<dbReference type="Proteomes" id="UP000002009">
    <property type="component" value="Chromosome 15"/>
</dbReference>
<dbReference type="KEGG" id="mis:MICPUN_64632"/>
<gene>
    <name evidence="2" type="ORF">MICPUN_64632</name>
</gene>
<keyword evidence="3" id="KW-1185">Reference proteome</keyword>
<organism evidence="2 3">
    <name type="scientific">Micromonas commoda (strain RCC299 / NOUM17 / CCMP2709)</name>
    <name type="common">Picoplanktonic green alga</name>
    <dbReference type="NCBI Taxonomy" id="296587"/>
    <lineage>
        <taxon>Eukaryota</taxon>
        <taxon>Viridiplantae</taxon>
        <taxon>Chlorophyta</taxon>
        <taxon>Mamiellophyceae</taxon>
        <taxon>Mamiellales</taxon>
        <taxon>Mamiellaceae</taxon>
        <taxon>Micromonas</taxon>
    </lineage>
</organism>
<accession>C1EIM5</accession>
<evidence type="ECO:0000313" key="2">
    <source>
        <dbReference type="EMBL" id="ACO67888.1"/>
    </source>
</evidence>
<keyword evidence="1" id="KW-0472">Membrane</keyword>
<sequence length="358" mass="37954">MAPTPTYDFVVVGGFHAPDDHAKSHPIAAANASFLNEQDSERLTASVTSALKSAGGGRNLVRRIDGRNADDRSLLADVLEAAVREGGRDGDVKPKGARAVVLVGFGAGGGAQCDEFLSDERLKSCARHFAARGGVVLIQGRGGAIDLISRHWFQKTWTSGLKRGAERSWRYNSDSAWGGGYFARFSDAASAQGEPSLRKEVRFGVVYEVERVKPVDAMYLSVPHKDEEDEEDEGDEKLVIGYRNGGVTLGATCAVAFGAFGGGHVGCIGAGEDHQETTMRVIQGLCEAAPGVGTPDALKRLKKSGMKGFDLREVAIGGGGQVTVEPSMTKFAVFAVFAAVVSIMVVVYLAMLVIRSNM</sequence>
<proteinExistence type="predicted"/>
<evidence type="ECO:0000313" key="3">
    <source>
        <dbReference type="Proteomes" id="UP000002009"/>
    </source>
</evidence>
<dbReference type="AlphaFoldDB" id="C1EIM5"/>
<dbReference type="GeneID" id="8249379"/>